<evidence type="ECO:0000313" key="2">
    <source>
        <dbReference type="EMBL" id="EBA09862.1"/>
    </source>
</evidence>
<protein>
    <submittedName>
        <fullName evidence="2">Uncharacterized protein</fullName>
    </submittedName>
</protein>
<evidence type="ECO:0000256" key="1">
    <source>
        <dbReference type="SAM" id="MobiDB-lite"/>
    </source>
</evidence>
<evidence type="ECO:0000313" key="3">
    <source>
        <dbReference type="Proteomes" id="UP000005713"/>
    </source>
</evidence>
<dbReference type="Proteomes" id="UP000005713">
    <property type="component" value="Unassembled WGS sequence"/>
</dbReference>
<dbReference type="EMBL" id="AAYA01000002">
    <property type="protein sequence ID" value="EBA09862.1"/>
    <property type="molecule type" value="Genomic_DNA"/>
</dbReference>
<gene>
    <name evidence="2" type="ORF">SSE37_08638</name>
</gene>
<accession>A3JZF9</accession>
<feature type="region of interest" description="Disordered" evidence="1">
    <location>
        <begin position="305"/>
        <end position="328"/>
    </location>
</feature>
<sequence>MAQAPATPKWHRAALSLAARAGRDDIADRLTPVPSEAAALALRHALRTRVPAMRRQVIFLIPLVGPEQVGDWRAVNIRLRATLQCMIAQDDPHWQAIVCCQERPALPDDRRIHFLPFDDPTPGNDKWRKLAALYGQLDRLDTGPSYVMSFDADDLMRQGMVREMLRRQAPGGYLVQQGLVMDDATGVIALADAPTLREPMRKPFWKLCGSCAAVAHDPDLPQSAGFLQAMTQHEHRMFPYLAALAGHRLAPLSFPAVLYVLNHGENFGARRGRVSFKTKFVERFRIDDPEELARIAQGFPLPEELPEDLAAMEPAQGQAGQNPDAQPV</sequence>
<name>A3JZF9_SAGS3</name>
<feature type="compositionally biased region" description="Polar residues" evidence="1">
    <location>
        <begin position="318"/>
        <end position="328"/>
    </location>
</feature>
<reference evidence="2 3" key="1">
    <citation type="submission" date="2006-06" db="EMBL/GenBank/DDBJ databases">
        <authorList>
            <person name="Moran M.A."/>
            <person name="Ferriera S."/>
            <person name="Johnson J."/>
            <person name="Kravitz S."/>
            <person name="Beeson K."/>
            <person name="Sutton G."/>
            <person name="Rogers Y.-H."/>
            <person name="Friedman R."/>
            <person name="Frazier M."/>
            <person name="Venter J.C."/>
        </authorList>
    </citation>
    <scope>NUCLEOTIDE SEQUENCE [LARGE SCALE GENOMIC DNA]</scope>
    <source>
        <strain evidence="2 3">E-37</strain>
    </source>
</reference>
<dbReference type="RefSeq" id="WP_005856138.1">
    <property type="nucleotide sequence ID" value="NZ_AAYA01000002.1"/>
</dbReference>
<organism evidence="2 3">
    <name type="scientific">Sagittula stellata (strain ATCC 700073 / DSM 11524 / E-37)</name>
    <dbReference type="NCBI Taxonomy" id="388399"/>
    <lineage>
        <taxon>Bacteria</taxon>
        <taxon>Pseudomonadati</taxon>
        <taxon>Pseudomonadota</taxon>
        <taxon>Alphaproteobacteria</taxon>
        <taxon>Rhodobacterales</taxon>
        <taxon>Roseobacteraceae</taxon>
        <taxon>Sagittula</taxon>
    </lineage>
</organism>
<dbReference type="eggNOG" id="COG0463">
    <property type="taxonomic scope" value="Bacteria"/>
</dbReference>
<dbReference type="AlphaFoldDB" id="A3JZF9"/>
<proteinExistence type="predicted"/>
<keyword evidence="3" id="KW-1185">Reference proteome</keyword>
<comment type="caution">
    <text evidence="2">The sequence shown here is derived from an EMBL/GenBank/DDBJ whole genome shotgun (WGS) entry which is preliminary data.</text>
</comment>